<name>A0A1X6YNR7_9RHOB</name>
<dbReference type="PANTHER" id="PTHR33204">
    <property type="entry name" value="TRANSCRIPTIONAL REGULATOR, MARR FAMILY"/>
    <property type="match status" value="1"/>
</dbReference>
<keyword evidence="1" id="KW-0805">Transcription regulation</keyword>
<evidence type="ECO:0000259" key="4">
    <source>
        <dbReference type="PROSITE" id="PS51118"/>
    </source>
</evidence>
<dbReference type="InterPro" id="IPR036388">
    <property type="entry name" value="WH-like_DNA-bd_sf"/>
</dbReference>
<dbReference type="PANTHER" id="PTHR33204:SF39">
    <property type="entry name" value="TRANSCRIPTIONAL REGULATORY PROTEIN"/>
    <property type="match status" value="1"/>
</dbReference>
<evidence type="ECO:0000256" key="1">
    <source>
        <dbReference type="ARBA" id="ARBA00023015"/>
    </source>
</evidence>
<accession>A0A1X6YNR7</accession>
<dbReference type="RefSeq" id="WP_085886896.1">
    <property type="nucleotide sequence ID" value="NZ_FWFN01000002.1"/>
</dbReference>
<dbReference type="Pfam" id="PF01638">
    <property type="entry name" value="HxlR"/>
    <property type="match status" value="1"/>
</dbReference>
<evidence type="ECO:0000313" key="6">
    <source>
        <dbReference type="Proteomes" id="UP000193963"/>
    </source>
</evidence>
<proteinExistence type="predicted"/>
<gene>
    <name evidence="5" type="primary">hxlR</name>
    <name evidence="5" type="ORF">PSM7751_00992</name>
</gene>
<sequence length="152" mass="16741">MTREHPSNPVVLDATARQVLQVFSEKSTALFAPEAPVPDMDNCPVRDVLARVGDKWSLLILVTLSQKPHRFSALQRQVGDISKRMLTQSLRMLERDGLVSRQVFPTKPPSVEYALTALGEAALVPVAALLDWAAGAHDDIRAARRRYDAEAG</sequence>
<evidence type="ECO:0000256" key="3">
    <source>
        <dbReference type="ARBA" id="ARBA00023163"/>
    </source>
</evidence>
<dbReference type="InterPro" id="IPR002577">
    <property type="entry name" value="HTH_HxlR"/>
</dbReference>
<keyword evidence="6" id="KW-1185">Reference proteome</keyword>
<feature type="domain" description="HTH hxlR-type" evidence="4">
    <location>
        <begin position="43"/>
        <end position="141"/>
    </location>
</feature>
<dbReference type="Gene3D" id="1.10.10.10">
    <property type="entry name" value="Winged helix-like DNA-binding domain superfamily/Winged helix DNA-binding domain"/>
    <property type="match status" value="1"/>
</dbReference>
<dbReference type="Proteomes" id="UP000193963">
    <property type="component" value="Unassembled WGS sequence"/>
</dbReference>
<keyword evidence="3" id="KW-0804">Transcription</keyword>
<reference evidence="5 6" key="1">
    <citation type="submission" date="2017-03" db="EMBL/GenBank/DDBJ databases">
        <authorList>
            <person name="Afonso C.L."/>
            <person name="Miller P.J."/>
            <person name="Scott M.A."/>
            <person name="Spackman E."/>
            <person name="Goraichik I."/>
            <person name="Dimitrov K.M."/>
            <person name="Suarez D.L."/>
            <person name="Swayne D.E."/>
        </authorList>
    </citation>
    <scope>NUCLEOTIDE SEQUENCE [LARGE SCALE GENOMIC DNA]</scope>
    <source>
        <strain evidence="5 6">CECT 7751</strain>
    </source>
</reference>
<organism evidence="5 6">
    <name type="scientific">Pseudooceanicola marinus</name>
    <dbReference type="NCBI Taxonomy" id="396013"/>
    <lineage>
        <taxon>Bacteria</taxon>
        <taxon>Pseudomonadati</taxon>
        <taxon>Pseudomonadota</taxon>
        <taxon>Alphaproteobacteria</taxon>
        <taxon>Rhodobacterales</taxon>
        <taxon>Paracoccaceae</taxon>
        <taxon>Pseudooceanicola</taxon>
    </lineage>
</organism>
<dbReference type="GO" id="GO:0003677">
    <property type="term" value="F:DNA binding"/>
    <property type="evidence" value="ECO:0007669"/>
    <property type="project" value="UniProtKB-KW"/>
</dbReference>
<dbReference type="InterPro" id="IPR036390">
    <property type="entry name" value="WH_DNA-bd_sf"/>
</dbReference>
<keyword evidence="2" id="KW-0238">DNA-binding</keyword>
<dbReference type="EMBL" id="FWFN01000002">
    <property type="protein sequence ID" value="SLN26813.1"/>
    <property type="molecule type" value="Genomic_DNA"/>
</dbReference>
<dbReference type="SUPFAM" id="SSF46785">
    <property type="entry name" value="Winged helix' DNA-binding domain"/>
    <property type="match status" value="1"/>
</dbReference>
<evidence type="ECO:0000256" key="2">
    <source>
        <dbReference type="ARBA" id="ARBA00023125"/>
    </source>
</evidence>
<dbReference type="AlphaFoldDB" id="A0A1X6YNR7"/>
<evidence type="ECO:0000313" key="5">
    <source>
        <dbReference type="EMBL" id="SLN26813.1"/>
    </source>
</evidence>
<dbReference type="PROSITE" id="PS51118">
    <property type="entry name" value="HTH_HXLR"/>
    <property type="match status" value="1"/>
</dbReference>
<protein>
    <submittedName>
        <fullName evidence="5">HTH-type transcriptional activator HxlR</fullName>
    </submittedName>
</protein>